<organism evidence="3">
    <name type="scientific">Treponema denticola OTK</name>
    <dbReference type="NCBI Taxonomy" id="999434"/>
    <lineage>
        <taxon>Bacteria</taxon>
        <taxon>Pseudomonadati</taxon>
        <taxon>Spirochaetota</taxon>
        <taxon>Spirochaetia</taxon>
        <taxon>Spirochaetales</taxon>
        <taxon>Treponemataceae</taxon>
        <taxon>Treponema</taxon>
    </lineage>
</organism>
<dbReference type="RefSeq" id="WP_002690672.1">
    <property type="nucleotide sequence ID" value="NZ_CM001797.1"/>
</dbReference>
<protein>
    <submittedName>
        <fullName evidence="3">Uncharacterized protein</fullName>
    </submittedName>
</protein>
<evidence type="ECO:0000313" key="3">
    <source>
        <dbReference type="EMBL" id="EMB23302.1"/>
    </source>
</evidence>
<comment type="caution">
    <text evidence="3">The sequence shown here is derived from an EMBL/GenBank/DDBJ whole genome shotgun (WGS) entry which is preliminary data.</text>
</comment>
<keyword evidence="2" id="KW-0472">Membrane</keyword>
<accession>A0A0F6MPY3</accession>
<reference evidence="3" key="1">
    <citation type="submission" date="2012-01" db="EMBL/GenBank/DDBJ databases">
        <title>The Genome Sequence of Treponema denticola OTK.</title>
        <authorList>
            <consortium name="The Broad Institute Genome Sequencing Platform"/>
            <person name="Earl A."/>
            <person name="Ward D."/>
            <person name="Feldgarden M."/>
            <person name="Gevers D."/>
            <person name="Blanton J.M."/>
            <person name="Fenno C.J."/>
            <person name="Baranova O.V."/>
            <person name="Mathney J."/>
            <person name="Dewhirst F.E."/>
            <person name="Izard J."/>
            <person name="Young S.K."/>
            <person name="Zeng Q."/>
            <person name="Gargeya S."/>
            <person name="Fitzgerald M."/>
            <person name="Haas B."/>
            <person name="Abouelleil A."/>
            <person name="Alvarado L."/>
            <person name="Arachchi H.M."/>
            <person name="Berlin A."/>
            <person name="Chapman S.B."/>
            <person name="Gearin G."/>
            <person name="Goldberg J."/>
            <person name="Griggs A."/>
            <person name="Gujja S."/>
            <person name="Hansen M."/>
            <person name="Heiman D."/>
            <person name="Howarth C."/>
            <person name="Larimer J."/>
            <person name="Lui A."/>
            <person name="MacDonald P.J.P."/>
            <person name="McCowen C."/>
            <person name="Montmayeur A."/>
            <person name="Murphy C."/>
            <person name="Neiman D."/>
            <person name="Pearson M."/>
            <person name="Priest M."/>
            <person name="Roberts A."/>
            <person name="Saif S."/>
            <person name="Shea T."/>
            <person name="Sisk P."/>
            <person name="Stolte C."/>
            <person name="Sykes S."/>
            <person name="Wortman J."/>
            <person name="Nusbaum C."/>
            <person name="Birren B."/>
        </authorList>
    </citation>
    <scope>NUCLEOTIDE SEQUENCE [LARGE SCALE GENOMIC DNA]</scope>
    <source>
        <strain evidence="3">OTK</strain>
    </source>
</reference>
<keyword evidence="2" id="KW-1133">Transmembrane helix</keyword>
<name>A0A0F6MPY3_TREDN</name>
<evidence type="ECO:0000256" key="2">
    <source>
        <dbReference type="SAM" id="Phobius"/>
    </source>
</evidence>
<dbReference type="HOGENOM" id="CLU_2412281_0_0_12"/>
<gene>
    <name evidence="3" type="ORF">HMPREF9723_00440</name>
</gene>
<proteinExistence type="predicted"/>
<feature type="transmembrane region" description="Helical" evidence="2">
    <location>
        <begin position="6"/>
        <end position="25"/>
    </location>
</feature>
<sequence>MSGVLVVLGFGIALAIGLLSFIAGWKNGRARLEAEIAEDAERRAADKALYDSEKAKIKREVFKDADTKKKKMSNNSGRDKFNAVNDILRNKN</sequence>
<dbReference type="PATRIC" id="fig|999434.4.peg.462"/>
<feature type="region of interest" description="Disordered" evidence="1">
    <location>
        <begin position="68"/>
        <end position="92"/>
    </location>
</feature>
<dbReference type="AlphaFoldDB" id="A0A0F6MPY3"/>
<evidence type="ECO:0000256" key="1">
    <source>
        <dbReference type="SAM" id="MobiDB-lite"/>
    </source>
</evidence>
<keyword evidence="2" id="KW-0812">Transmembrane</keyword>
<dbReference type="EMBL" id="AGDY01000004">
    <property type="protein sequence ID" value="EMB23302.1"/>
    <property type="molecule type" value="Genomic_DNA"/>
</dbReference>
<dbReference type="Proteomes" id="UP000011701">
    <property type="component" value="Chromosome"/>
</dbReference>